<reference evidence="4" key="1">
    <citation type="journal article" date="2019" name="Int. J. Syst. Evol. Microbiol.">
        <title>The Global Catalogue of Microorganisms (GCM) 10K type strain sequencing project: providing services to taxonomists for standard genome sequencing and annotation.</title>
        <authorList>
            <consortium name="The Broad Institute Genomics Platform"/>
            <consortium name="The Broad Institute Genome Sequencing Center for Infectious Disease"/>
            <person name="Wu L."/>
            <person name="Ma J."/>
        </authorList>
    </citation>
    <scope>NUCLEOTIDE SEQUENCE [LARGE SCALE GENOMIC DNA]</scope>
    <source>
        <strain evidence="4">CCUG 43117</strain>
    </source>
</reference>
<keyword evidence="4" id="KW-1185">Reference proteome</keyword>
<dbReference type="InterPro" id="IPR032693">
    <property type="entry name" value="YtkA-like_dom"/>
</dbReference>
<evidence type="ECO:0000313" key="4">
    <source>
        <dbReference type="Proteomes" id="UP001596060"/>
    </source>
</evidence>
<evidence type="ECO:0000259" key="2">
    <source>
        <dbReference type="Pfam" id="PF13115"/>
    </source>
</evidence>
<dbReference type="Proteomes" id="UP001596060">
    <property type="component" value="Unassembled WGS sequence"/>
</dbReference>
<organism evidence="3 4">
    <name type="scientific">Bosea massiliensis</name>
    <dbReference type="NCBI Taxonomy" id="151419"/>
    <lineage>
        <taxon>Bacteria</taxon>
        <taxon>Pseudomonadati</taxon>
        <taxon>Pseudomonadota</taxon>
        <taxon>Alphaproteobacteria</taxon>
        <taxon>Hyphomicrobiales</taxon>
        <taxon>Boseaceae</taxon>
        <taxon>Bosea</taxon>
    </lineage>
</organism>
<comment type="caution">
    <text evidence="3">The sequence shown here is derived from an EMBL/GenBank/DDBJ whole genome shotgun (WGS) entry which is preliminary data.</text>
</comment>
<gene>
    <name evidence="3" type="ORF">ACFPN9_26335</name>
</gene>
<evidence type="ECO:0000256" key="1">
    <source>
        <dbReference type="SAM" id="SignalP"/>
    </source>
</evidence>
<feature type="signal peptide" evidence="1">
    <location>
        <begin position="1"/>
        <end position="22"/>
    </location>
</feature>
<feature type="domain" description="YtkA-like" evidence="2">
    <location>
        <begin position="22"/>
        <end position="108"/>
    </location>
</feature>
<evidence type="ECO:0000313" key="3">
    <source>
        <dbReference type="EMBL" id="MFC5508758.1"/>
    </source>
</evidence>
<dbReference type="Pfam" id="PF13115">
    <property type="entry name" value="YtkA"/>
    <property type="match status" value="1"/>
</dbReference>
<feature type="chain" id="PRO_5047500819" evidence="1">
    <location>
        <begin position="23"/>
        <end position="129"/>
    </location>
</feature>
<sequence length="129" mass="14039">MTFMRALVAAFPLAISTLPAFADIKDYEFQLTQEELKQGDGVVVTVRLVDRRSGKAVPDAVIFASRIDMEPDGMATMASKLEPMPATEPGSYSFRTNLTMEGGWRLSLAAKVQGEDGTLESRLVLKATP</sequence>
<keyword evidence="1" id="KW-0732">Signal</keyword>
<name>A0ABW0P8T4_9HYPH</name>
<dbReference type="RefSeq" id="WP_245282416.1">
    <property type="nucleotide sequence ID" value="NZ_JBHSLU010000116.1"/>
</dbReference>
<accession>A0ABW0P8T4</accession>
<proteinExistence type="predicted"/>
<protein>
    <submittedName>
        <fullName evidence="3">FixH family protein</fullName>
    </submittedName>
</protein>
<dbReference type="EMBL" id="JBHSLU010000116">
    <property type="protein sequence ID" value="MFC5508758.1"/>
    <property type="molecule type" value="Genomic_DNA"/>
</dbReference>